<keyword evidence="7 12" id="KW-0411">Iron-sulfur</keyword>
<keyword evidence="10 12" id="KW-0456">Lyase</keyword>
<dbReference type="Proteomes" id="UP000186785">
    <property type="component" value="Unassembled WGS sequence"/>
</dbReference>
<dbReference type="SUPFAM" id="SSF102114">
    <property type="entry name" value="Radical SAM enzymes"/>
    <property type="match status" value="1"/>
</dbReference>
<comment type="subunit">
    <text evidence="12">Monomer and homodimer.</text>
</comment>
<comment type="caution">
    <text evidence="14">The sequence shown here is derived from an EMBL/GenBank/DDBJ whole genome shotgun (WGS) entry which is preliminary data.</text>
</comment>
<dbReference type="GO" id="GO:0061798">
    <property type="term" value="F:GTP 3',8'-cyclase activity"/>
    <property type="evidence" value="ECO:0007669"/>
    <property type="project" value="UniProtKB-UniRule"/>
</dbReference>
<dbReference type="GO" id="GO:1904047">
    <property type="term" value="F:S-adenosyl-L-methionine binding"/>
    <property type="evidence" value="ECO:0007669"/>
    <property type="project" value="UniProtKB-UniRule"/>
</dbReference>
<dbReference type="GO" id="GO:0046872">
    <property type="term" value="F:metal ion binding"/>
    <property type="evidence" value="ECO:0007669"/>
    <property type="project" value="UniProtKB-KW"/>
</dbReference>
<dbReference type="GO" id="GO:0061799">
    <property type="term" value="F:cyclic pyranopterin monophosphate synthase activity"/>
    <property type="evidence" value="ECO:0007669"/>
    <property type="project" value="TreeGrafter"/>
</dbReference>
<dbReference type="Pfam" id="PF06463">
    <property type="entry name" value="Mob_synth_C"/>
    <property type="match status" value="1"/>
</dbReference>
<evidence type="ECO:0000256" key="6">
    <source>
        <dbReference type="ARBA" id="ARBA00023004"/>
    </source>
</evidence>
<keyword evidence="4 12" id="KW-0479">Metal-binding</keyword>
<dbReference type="RefSeq" id="WP_073708523.1">
    <property type="nucleotide sequence ID" value="NZ_MQSV01000001.1"/>
</dbReference>
<evidence type="ECO:0000256" key="11">
    <source>
        <dbReference type="ARBA" id="ARBA00048697"/>
    </source>
</evidence>
<dbReference type="GO" id="GO:0005525">
    <property type="term" value="F:GTP binding"/>
    <property type="evidence" value="ECO:0007669"/>
    <property type="project" value="UniProtKB-UniRule"/>
</dbReference>
<dbReference type="InterPro" id="IPR058240">
    <property type="entry name" value="rSAM_sf"/>
</dbReference>
<feature type="binding site" evidence="12">
    <location>
        <position position="28"/>
    </location>
    <ligand>
        <name>S-adenosyl-L-methionine</name>
        <dbReference type="ChEBI" id="CHEBI:59789"/>
    </ligand>
</feature>
<dbReference type="NCBIfam" id="TIGR02666">
    <property type="entry name" value="moaA"/>
    <property type="match status" value="1"/>
</dbReference>
<feature type="binding site" evidence="12">
    <location>
        <position position="273"/>
    </location>
    <ligand>
        <name>[4Fe-4S] cluster</name>
        <dbReference type="ChEBI" id="CHEBI:49883"/>
        <label>2</label>
        <note>4Fe-4S-substrate</note>
    </ligand>
</feature>
<dbReference type="GO" id="GO:0006777">
    <property type="term" value="P:Mo-molybdopterin cofactor biosynthetic process"/>
    <property type="evidence" value="ECO:0007669"/>
    <property type="project" value="UniProtKB-UniRule"/>
</dbReference>
<dbReference type="Gene3D" id="3.20.20.70">
    <property type="entry name" value="Aldolase class I"/>
    <property type="match status" value="1"/>
</dbReference>
<keyword evidence="2 12" id="KW-0004">4Fe-4S</keyword>
<protein>
    <recommendedName>
        <fullName evidence="1 12">GTP 3',8-cyclase</fullName>
        <ecNumber evidence="1 12">4.1.99.22</ecNumber>
    </recommendedName>
    <alternativeName>
        <fullName evidence="12">Molybdenum cofactor biosynthesis protein A</fullName>
    </alternativeName>
</protein>
<dbReference type="InterPro" id="IPR013483">
    <property type="entry name" value="MoaA"/>
</dbReference>
<keyword evidence="8 12" id="KW-0342">GTP-binding</keyword>
<name>A0A1Q5PQ43_9ACTO</name>
<evidence type="ECO:0000256" key="5">
    <source>
        <dbReference type="ARBA" id="ARBA00022741"/>
    </source>
</evidence>
<dbReference type="EMBL" id="MQSV01000001">
    <property type="protein sequence ID" value="OKL49632.1"/>
    <property type="molecule type" value="Genomic_DNA"/>
</dbReference>
<dbReference type="InterPro" id="IPR010505">
    <property type="entry name" value="MoaA_twitch"/>
</dbReference>
<dbReference type="HAMAP" id="MF_01225_B">
    <property type="entry name" value="MoaA_B"/>
    <property type="match status" value="1"/>
</dbReference>
<keyword evidence="3 12" id="KW-0949">S-adenosyl-L-methionine</keyword>
<dbReference type="PANTHER" id="PTHR22960">
    <property type="entry name" value="MOLYBDOPTERIN COFACTOR SYNTHESIS PROTEIN A"/>
    <property type="match status" value="1"/>
</dbReference>
<dbReference type="CDD" id="cd01335">
    <property type="entry name" value="Radical_SAM"/>
    <property type="match status" value="1"/>
</dbReference>
<evidence type="ECO:0000313" key="14">
    <source>
        <dbReference type="EMBL" id="OKL49632.1"/>
    </source>
</evidence>
<feature type="binding site" evidence="12">
    <location>
        <position position="15"/>
    </location>
    <ligand>
        <name>GTP</name>
        <dbReference type="ChEBI" id="CHEBI:37565"/>
    </ligand>
</feature>
<feature type="binding site" evidence="12">
    <location>
        <position position="29"/>
    </location>
    <ligand>
        <name>[4Fe-4S] cluster</name>
        <dbReference type="ChEBI" id="CHEBI:49883"/>
        <label>1</label>
        <note>4Fe-4S-S-AdoMet</note>
    </ligand>
</feature>
<evidence type="ECO:0000256" key="3">
    <source>
        <dbReference type="ARBA" id="ARBA00022691"/>
    </source>
</evidence>
<keyword evidence="9 12" id="KW-0501">Molybdenum cofactor biosynthesis</keyword>
<dbReference type="OrthoDB" id="9763993at2"/>
<evidence type="ECO:0000256" key="12">
    <source>
        <dbReference type="HAMAP-Rule" id="MF_01225"/>
    </source>
</evidence>
<feature type="binding site" evidence="12">
    <location>
        <position position="66"/>
    </location>
    <ligand>
        <name>GTP</name>
        <dbReference type="ChEBI" id="CHEBI:37565"/>
    </ligand>
</feature>
<feature type="binding site" evidence="12">
    <location>
        <position position="270"/>
    </location>
    <ligand>
        <name>[4Fe-4S] cluster</name>
        <dbReference type="ChEBI" id="CHEBI:49883"/>
        <label>2</label>
        <note>4Fe-4S-substrate</note>
    </ligand>
</feature>
<dbReference type="InterPro" id="IPR006638">
    <property type="entry name" value="Elp3/MiaA/NifB-like_rSAM"/>
</dbReference>
<feature type="domain" description="Radical SAM core" evidence="13">
    <location>
        <begin position="6"/>
        <end position="230"/>
    </location>
</feature>
<comment type="cofactor">
    <cofactor evidence="12">
        <name>[4Fe-4S] cluster</name>
        <dbReference type="ChEBI" id="CHEBI:49883"/>
    </cofactor>
    <text evidence="12">Binds 2 [4Fe-4S] clusters. Binds 1 [4Fe-4S] cluster coordinated with 3 cysteines and an exchangeable S-adenosyl-L-methionine and 1 [4Fe-4S] cluster coordinated with 3 cysteines and the GTP-derived substrate.</text>
</comment>
<sequence>MLLKDRYGRVAKDLRVSLTDRCNLRCTYCMPAEGMDWLPSPEVLTDDELLRLIRIAVEDLGVNKIRFTGGEPLLRRSLEDIISRTAALEGPDGQPEISLTTNALGLDKRAQALKDAGLQRVNVSLDTVDRESYARLTRRDRLPQVLEGLKAAKAAGLSPIKVNTVAMLDENLDQSADLLDFCLEHGYQLRFIEHMPLGPKHTWRLDQMAKASDILEILETKYFLTPVGQRGSAPAELWDVHPLGTTEQSAQNLEPLGQVGIIASVTRPFCGDCDRTRLTADGAIRSCLFSLSETSLRDAMRQGASDRELAELWSLTMWQKPAGHGINDPDFIQPERLMSEIGG</sequence>
<evidence type="ECO:0000313" key="15">
    <source>
        <dbReference type="Proteomes" id="UP000186785"/>
    </source>
</evidence>
<evidence type="ECO:0000256" key="8">
    <source>
        <dbReference type="ARBA" id="ARBA00023134"/>
    </source>
</evidence>
<keyword evidence="15" id="KW-1185">Reference proteome</keyword>
<dbReference type="STRING" id="1921764.BSR28_01125"/>
<evidence type="ECO:0000256" key="2">
    <source>
        <dbReference type="ARBA" id="ARBA00022485"/>
    </source>
</evidence>
<dbReference type="InterPro" id="IPR007197">
    <property type="entry name" value="rSAM"/>
</dbReference>
<comment type="pathway">
    <text evidence="12">Cofactor biosynthesis; molybdopterin biosynthesis.</text>
</comment>
<dbReference type="AlphaFoldDB" id="A0A1Q5PQ43"/>
<feature type="binding site" evidence="12">
    <location>
        <position position="161"/>
    </location>
    <ligand>
        <name>GTP</name>
        <dbReference type="ChEBI" id="CHEBI:37565"/>
    </ligand>
</feature>
<keyword evidence="6 12" id="KW-0408">Iron</keyword>
<dbReference type="PROSITE" id="PS01305">
    <property type="entry name" value="MOAA_NIFB_PQQE"/>
    <property type="match status" value="1"/>
</dbReference>
<comment type="function">
    <text evidence="12">Catalyzes the cyclization of GTP to (8S)-3',8-cyclo-7,8-dihydroguanosine 5'-triphosphate.</text>
</comment>
<keyword evidence="5 12" id="KW-0547">Nucleotide-binding</keyword>
<reference evidence="14 15" key="1">
    <citation type="submission" date="2016-11" db="EMBL/GenBank/DDBJ databases">
        <title>Actinomyces gypaetusis sp. nov. isolated from the vulture Gypaetus barbatus in Qinghai Tibet Plateau China.</title>
        <authorList>
            <person name="Meng X."/>
        </authorList>
    </citation>
    <scope>NUCLEOTIDE SEQUENCE [LARGE SCALE GENOMIC DNA]</scope>
    <source>
        <strain evidence="14 15">VUL4_2</strain>
    </source>
</reference>
<evidence type="ECO:0000256" key="4">
    <source>
        <dbReference type="ARBA" id="ARBA00022723"/>
    </source>
</evidence>
<dbReference type="EC" id="4.1.99.22" evidence="1 12"/>
<dbReference type="GO" id="GO:0051539">
    <property type="term" value="F:4 iron, 4 sulfur cluster binding"/>
    <property type="evidence" value="ECO:0007669"/>
    <property type="project" value="UniProtKB-UniRule"/>
</dbReference>
<feature type="binding site" evidence="12">
    <location>
        <position position="195"/>
    </location>
    <ligand>
        <name>S-adenosyl-L-methionine</name>
        <dbReference type="ChEBI" id="CHEBI:59789"/>
    </ligand>
</feature>
<dbReference type="UniPathway" id="UPA00344"/>
<dbReference type="SMART" id="SM00729">
    <property type="entry name" value="Elp3"/>
    <property type="match status" value="1"/>
</dbReference>
<evidence type="ECO:0000256" key="10">
    <source>
        <dbReference type="ARBA" id="ARBA00023239"/>
    </source>
</evidence>
<accession>A0A1Q5PQ43</accession>
<feature type="binding site" evidence="12">
    <location>
        <position position="26"/>
    </location>
    <ligand>
        <name>[4Fe-4S] cluster</name>
        <dbReference type="ChEBI" id="CHEBI:49883"/>
        <label>1</label>
        <note>4Fe-4S-S-AdoMet</note>
    </ligand>
</feature>
<feature type="binding site" evidence="12">
    <location>
        <position position="124"/>
    </location>
    <ligand>
        <name>S-adenosyl-L-methionine</name>
        <dbReference type="ChEBI" id="CHEBI:59789"/>
    </ligand>
</feature>
<feature type="binding site" evidence="12">
    <location>
        <position position="287"/>
    </location>
    <ligand>
        <name>[4Fe-4S] cluster</name>
        <dbReference type="ChEBI" id="CHEBI:49883"/>
        <label>2</label>
        <note>4Fe-4S-substrate</note>
    </ligand>
</feature>
<dbReference type="InterPro" id="IPR040064">
    <property type="entry name" value="MoaA-like"/>
</dbReference>
<evidence type="ECO:0000256" key="1">
    <source>
        <dbReference type="ARBA" id="ARBA00012167"/>
    </source>
</evidence>
<organism evidence="14 15">
    <name type="scientific">Boudabousia liubingyangii</name>
    <dbReference type="NCBI Taxonomy" id="1921764"/>
    <lineage>
        <taxon>Bacteria</taxon>
        <taxon>Bacillati</taxon>
        <taxon>Actinomycetota</taxon>
        <taxon>Actinomycetes</taxon>
        <taxon>Actinomycetales</taxon>
        <taxon>Actinomycetaceae</taxon>
        <taxon>Boudabousia</taxon>
    </lineage>
</organism>
<dbReference type="InterPro" id="IPR050105">
    <property type="entry name" value="MoCo_biosynth_MoaA/MoaC"/>
</dbReference>
<dbReference type="SFLD" id="SFLDG01067">
    <property type="entry name" value="SPASM/twitch_domain_containing"/>
    <property type="match status" value="1"/>
</dbReference>
<dbReference type="CDD" id="cd21117">
    <property type="entry name" value="Twitch_MoaA"/>
    <property type="match status" value="1"/>
</dbReference>
<proteinExistence type="inferred from homology"/>
<dbReference type="SFLD" id="SFLDS00029">
    <property type="entry name" value="Radical_SAM"/>
    <property type="match status" value="1"/>
</dbReference>
<dbReference type="SFLD" id="SFLDG01383">
    <property type="entry name" value="cyclic_pyranopterin_phosphate"/>
    <property type="match status" value="1"/>
</dbReference>
<dbReference type="SFLD" id="SFLDG01386">
    <property type="entry name" value="main_SPASM_domain-containing"/>
    <property type="match status" value="1"/>
</dbReference>
<comment type="catalytic activity">
    <reaction evidence="11 12">
        <text>GTP + AH2 + S-adenosyl-L-methionine = (8S)-3',8-cyclo-7,8-dihydroguanosine 5'-triphosphate + 5'-deoxyadenosine + L-methionine + A + H(+)</text>
        <dbReference type="Rhea" id="RHEA:49576"/>
        <dbReference type="ChEBI" id="CHEBI:13193"/>
        <dbReference type="ChEBI" id="CHEBI:15378"/>
        <dbReference type="ChEBI" id="CHEBI:17319"/>
        <dbReference type="ChEBI" id="CHEBI:17499"/>
        <dbReference type="ChEBI" id="CHEBI:37565"/>
        <dbReference type="ChEBI" id="CHEBI:57844"/>
        <dbReference type="ChEBI" id="CHEBI:59789"/>
        <dbReference type="ChEBI" id="CHEBI:131766"/>
        <dbReference type="EC" id="4.1.99.22"/>
    </reaction>
</comment>
<evidence type="ECO:0000256" key="7">
    <source>
        <dbReference type="ARBA" id="ARBA00023014"/>
    </source>
</evidence>
<dbReference type="InterPro" id="IPR013785">
    <property type="entry name" value="Aldolase_TIM"/>
</dbReference>
<feature type="binding site" evidence="12">
    <location>
        <position position="100"/>
    </location>
    <ligand>
        <name>GTP</name>
        <dbReference type="ChEBI" id="CHEBI:37565"/>
    </ligand>
</feature>
<gene>
    <name evidence="12" type="primary">moaA</name>
    <name evidence="14" type="ORF">BSR29_01355</name>
</gene>
<feature type="binding site" evidence="12">
    <location>
        <begin position="275"/>
        <end position="277"/>
    </location>
    <ligand>
        <name>GTP</name>
        <dbReference type="ChEBI" id="CHEBI:37565"/>
    </ligand>
</feature>
<feature type="binding site" evidence="12">
    <location>
        <position position="70"/>
    </location>
    <ligand>
        <name>S-adenosyl-L-methionine</name>
        <dbReference type="ChEBI" id="CHEBI:59789"/>
    </ligand>
</feature>
<evidence type="ECO:0000259" key="13">
    <source>
        <dbReference type="PROSITE" id="PS51918"/>
    </source>
</evidence>
<feature type="binding site" evidence="12">
    <location>
        <position position="22"/>
    </location>
    <ligand>
        <name>[4Fe-4S] cluster</name>
        <dbReference type="ChEBI" id="CHEBI:49883"/>
        <label>1</label>
        <note>4Fe-4S-S-AdoMet</note>
    </ligand>
</feature>
<dbReference type="PANTHER" id="PTHR22960:SF0">
    <property type="entry name" value="MOLYBDENUM COFACTOR BIOSYNTHESIS PROTEIN 1"/>
    <property type="match status" value="1"/>
</dbReference>
<dbReference type="PROSITE" id="PS51918">
    <property type="entry name" value="RADICAL_SAM"/>
    <property type="match status" value="1"/>
</dbReference>
<dbReference type="Pfam" id="PF04055">
    <property type="entry name" value="Radical_SAM"/>
    <property type="match status" value="1"/>
</dbReference>
<dbReference type="InterPro" id="IPR000385">
    <property type="entry name" value="MoaA_NifB_PqqE_Fe-S-bd_CS"/>
</dbReference>
<comment type="similarity">
    <text evidence="12">Belongs to the radical SAM superfamily. MoaA family.</text>
</comment>
<evidence type="ECO:0000256" key="9">
    <source>
        <dbReference type="ARBA" id="ARBA00023150"/>
    </source>
</evidence>